<evidence type="ECO:0000259" key="16">
    <source>
        <dbReference type="Pfam" id="PF07992"/>
    </source>
</evidence>
<protein>
    <recommendedName>
        <fullName evidence="3 14">Dihydrolipoyl dehydrogenase</fullName>
        <ecNumber evidence="2 14">1.8.1.4</ecNumber>
    </recommendedName>
</protein>
<evidence type="ECO:0000256" key="8">
    <source>
        <dbReference type="ARBA" id="ARBA00023157"/>
    </source>
</evidence>
<comment type="cofactor">
    <cofactor evidence="12 14">
        <name>FAD</name>
        <dbReference type="ChEBI" id="CHEBI:57692"/>
    </cofactor>
    <text evidence="12 14">Binds 1 FAD per subunit.</text>
</comment>
<feature type="binding site" evidence="12">
    <location>
        <position position="66"/>
    </location>
    <ligand>
        <name>FAD</name>
        <dbReference type="ChEBI" id="CHEBI:57692"/>
    </ligand>
</feature>
<dbReference type="EMBL" id="LVJN01000020">
    <property type="protein sequence ID" value="OSM02548.1"/>
    <property type="molecule type" value="Genomic_DNA"/>
</dbReference>
<feature type="domain" description="Pyridine nucleotide-disulphide oxidoreductase dimerisation" evidence="15">
    <location>
        <begin position="365"/>
        <end position="474"/>
    </location>
</feature>
<dbReference type="AlphaFoldDB" id="A0A1Y2K3C0"/>
<evidence type="ECO:0000256" key="5">
    <source>
        <dbReference type="ARBA" id="ARBA00022827"/>
    </source>
</evidence>
<feature type="binding site" evidence="12">
    <location>
        <position position="330"/>
    </location>
    <ligand>
        <name>FAD</name>
        <dbReference type="ChEBI" id="CHEBI:57692"/>
    </ligand>
</feature>
<feature type="binding site" evidence="12">
    <location>
        <position position="289"/>
    </location>
    <ligand>
        <name>NAD(+)</name>
        <dbReference type="ChEBI" id="CHEBI:57540"/>
    </ligand>
</feature>
<evidence type="ECO:0000256" key="12">
    <source>
        <dbReference type="PIRSR" id="PIRSR000350-3"/>
    </source>
</evidence>
<dbReference type="InterPro" id="IPR006258">
    <property type="entry name" value="Lipoamide_DH"/>
</dbReference>
<evidence type="ECO:0000256" key="3">
    <source>
        <dbReference type="ARBA" id="ARBA00016961"/>
    </source>
</evidence>
<evidence type="ECO:0000313" key="17">
    <source>
        <dbReference type="EMBL" id="OSM02548.1"/>
    </source>
</evidence>
<keyword evidence="7 12" id="KW-0520">NAD</keyword>
<dbReference type="FunFam" id="3.50.50.60:FF:000001">
    <property type="entry name" value="Dihydrolipoyl dehydrogenase, mitochondrial"/>
    <property type="match status" value="1"/>
</dbReference>
<dbReference type="FunFam" id="3.30.390.30:FF:000001">
    <property type="entry name" value="Dihydrolipoyl dehydrogenase"/>
    <property type="match status" value="1"/>
</dbReference>
<dbReference type="Proteomes" id="UP000194003">
    <property type="component" value="Unassembled WGS sequence"/>
</dbReference>
<dbReference type="GO" id="GO:0006103">
    <property type="term" value="P:2-oxoglutarate metabolic process"/>
    <property type="evidence" value="ECO:0007669"/>
    <property type="project" value="TreeGrafter"/>
</dbReference>
<keyword evidence="9 14" id="KW-0676">Redox-active center</keyword>
<dbReference type="PIRSF" id="PIRSF000350">
    <property type="entry name" value="Mercury_reductase_MerA"/>
    <property type="match status" value="1"/>
</dbReference>
<dbReference type="InterPro" id="IPR004099">
    <property type="entry name" value="Pyr_nucl-diS_OxRdtase_dimer"/>
</dbReference>
<dbReference type="InterPro" id="IPR023753">
    <property type="entry name" value="FAD/NAD-binding_dom"/>
</dbReference>
<feature type="binding site" evidence="12">
    <location>
        <begin position="159"/>
        <end position="161"/>
    </location>
    <ligand>
        <name>FAD</name>
        <dbReference type="ChEBI" id="CHEBI:57692"/>
    </ligand>
</feature>
<evidence type="ECO:0000256" key="7">
    <source>
        <dbReference type="ARBA" id="ARBA00023027"/>
    </source>
</evidence>
<dbReference type="EC" id="1.8.1.4" evidence="2 14"/>
<proteinExistence type="inferred from homology"/>
<organism evidence="17 18">
    <name type="scientific">Magnetofaba australis IT-1</name>
    <dbReference type="NCBI Taxonomy" id="1434232"/>
    <lineage>
        <taxon>Bacteria</taxon>
        <taxon>Pseudomonadati</taxon>
        <taxon>Pseudomonadota</taxon>
        <taxon>Magnetococcia</taxon>
        <taxon>Magnetococcales</taxon>
        <taxon>Magnetococcaceae</taxon>
        <taxon>Magnetofaba</taxon>
    </lineage>
</organism>
<evidence type="ECO:0000256" key="10">
    <source>
        <dbReference type="ARBA" id="ARBA00049187"/>
    </source>
</evidence>
<dbReference type="InterPro" id="IPR012999">
    <property type="entry name" value="Pyr_OxRdtase_I_AS"/>
</dbReference>
<gene>
    <name evidence="17" type="ORF">MAIT1_02710</name>
</gene>
<dbReference type="InterPro" id="IPR050151">
    <property type="entry name" value="Class-I_Pyr_Nuc-Dis_Oxidored"/>
</dbReference>
<comment type="caution">
    <text evidence="17">The sequence shown here is derived from an EMBL/GenBank/DDBJ whole genome shotgun (WGS) entry which is preliminary data.</text>
</comment>
<dbReference type="GO" id="GO:0005737">
    <property type="term" value="C:cytoplasm"/>
    <property type="evidence" value="ECO:0007669"/>
    <property type="project" value="UniProtKB-ARBA"/>
</dbReference>
<accession>A0A1Y2K3C0</accession>
<reference evidence="17 18" key="1">
    <citation type="journal article" date="2016" name="BMC Genomics">
        <title>Combined genomic and structural analyses of a cultured magnetotactic bacterium reveals its niche adaptation to a dynamic environment.</title>
        <authorList>
            <person name="Araujo A.C."/>
            <person name="Morillo V."/>
            <person name="Cypriano J."/>
            <person name="Teixeira L.C."/>
            <person name="Leao P."/>
            <person name="Lyra S."/>
            <person name="Almeida L.G."/>
            <person name="Bazylinski D.A."/>
            <person name="Vasconcellos A.T."/>
            <person name="Abreu F."/>
            <person name="Lins U."/>
        </authorList>
    </citation>
    <scope>NUCLEOTIDE SEQUENCE [LARGE SCALE GENOMIC DNA]</scope>
    <source>
        <strain evidence="17 18">IT-1</strain>
    </source>
</reference>
<dbReference type="SUPFAM" id="SSF51905">
    <property type="entry name" value="FAD/NAD(P)-binding domain"/>
    <property type="match status" value="1"/>
</dbReference>
<keyword evidence="6 14" id="KW-0560">Oxidoreductase</keyword>
<feature type="disulfide bond" description="Redox-active" evidence="13">
    <location>
        <begin position="57"/>
        <end position="62"/>
    </location>
</feature>
<keyword evidence="8" id="KW-1015">Disulfide bond</keyword>
<evidence type="ECO:0000256" key="14">
    <source>
        <dbReference type="RuleBase" id="RU003692"/>
    </source>
</evidence>
<dbReference type="PANTHER" id="PTHR22912">
    <property type="entry name" value="DISULFIDE OXIDOREDUCTASE"/>
    <property type="match status" value="1"/>
</dbReference>
<comment type="catalytic activity">
    <reaction evidence="10 14">
        <text>N(6)-[(R)-dihydrolipoyl]-L-lysyl-[protein] + NAD(+) = N(6)-[(R)-lipoyl]-L-lysyl-[protein] + NADH + H(+)</text>
        <dbReference type="Rhea" id="RHEA:15045"/>
        <dbReference type="Rhea" id="RHEA-COMP:10474"/>
        <dbReference type="Rhea" id="RHEA-COMP:10475"/>
        <dbReference type="ChEBI" id="CHEBI:15378"/>
        <dbReference type="ChEBI" id="CHEBI:57540"/>
        <dbReference type="ChEBI" id="CHEBI:57945"/>
        <dbReference type="ChEBI" id="CHEBI:83099"/>
        <dbReference type="ChEBI" id="CHEBI:83100"/>
        <dbReference type="EC" id="1.8.1.4"/>
    </reaction>
</comment>
<dbReference type="InterPro" id="IPR001100">
    <property type="entry name" value="Pyr_nuc-diS_OxRdtase"/>
</dbReference>
<dbReference type="NCBIfam" id="TIGR01350">
    <property type="entry name" value="lipoamide_DH"/>
    <property type="match status" value="1"/>
</dbReference>
<keyword evidence="5 12" id="KW-0274">FAD</keyword>
<evidence type="ECO:0000256" key="4">
    <source>
        <dbReference type="ARBA" id="ARBA00022630"/>
    </source>
</evidence>
<comment type="similarity">
    <text evidence="1 14">Belongs to the class-I pyridine nucleotide-disulfide oxidoreductase family.</text>
</comment>
<evidence type="ECO:0000256" key="9">
    <source>
        <dbReference type="ARBA" id="ARBA00023284"/>
    </source>
</evidence>
<feature type="domain" description="FAD/NAD(P)-binding" evidence="16">
    <location>
        <begin position="19"/>
        <end position="345"/>
    </location>
</feature>
<keyword evidence="12" id="KW-0547">Nucleotide-binding</keyword>
<dbReference type="PANTHER" id="PTHR22912:SF151">
    <property type="entry name" value="DIHYDROLIPOYL DEHYDROGENASE, MITOCHONDRIAL"/>
    <property type="match status" value="1"/>
</dbReference>
<feature type="active site" description="Proton acceptor" evidence="11">
    <location>
        <position position="463"/>
    </location>
</feature>
<feature type="binding site" evidence="12">
    <location>
        <begin position="196"/>
        <end position="203"/>
    </location>
    <ligand>
        <name>NAD(+)</name>
        <dbReference type="ChEBI" id="CHEBI:57540"/>
    </ligand>
</feature>
<feature type="binding site" evidence="12">
    <location>
        <begin position="336"/>
        <end position="339"/>
    </location>
    <ligand>
        <name>FAD</name>
        <dbReference type="ChEBI" id="CHEBI:57692"/>
    </ligand>
</feature>
<sequence length="484" mass="49731">MTVFDIAQVSGGLMSSSSFDLIVIGGGPGGYVAAIRAAQLGLSVACVEKRGALGGTCLNVGCIPSKALLASSHHFESAQKHLADHGVIAAEVKLDLARMMARKGEVVEHLTKGVAFLFKKNKITQFDGTACITAPGQVAVTDAEGAKQTLTAGKILIATGSVSADLPNLTVDEKRIVTSTGALALESVPQRLAVIGAGVIGLELGSVWRRLGAEVTLIEYLDAALPGMDGELRRTAKRVFGSKQGLKFRFSTRVASAQAHENGVTLTLEPAAGGEAETLEADVALVAVGRRPYTAGLGLEALGVNLDAKGFICVNTLFETSVAGIYAVGDVIGGPMLAHKAEEEGVAVAAIIAGEAVGEVDHGMIPGVVYTHPEVATIGQSEEALKEAGVEYLVGKFAFMANARARSVGETEGFVKLLVCAQTDKILGAHMVGSQAGEMIAEAAAAMRGGLTATELGQTCYAHPSLGEAVKEAALAAHGRAIHM</sequence>
<dbReference type="PROSITE" id="PS00076">
    <property type="entry name" value="PYRIDINE_REDOX_1"/>
    <property type="match status" value="1"/>
</dbReference>
<evidence type="ECO:0000256" key="2">
    <source>
        <dbReference type="ARBA" id="ARBA00012608"/>
    </source>
</evidence>
<evidence type="ECO:0000256" key="1">
    <source>
        <dbReference type="ARBA" id="ARBA00007532"/>
    </source>
</evidence>
<dbReference type="Gene3D" id="3.30.390.30">
    <property type="match status" value="1"/>
</dbReference>
<keyword evidence="18" id="KW-1185">Reference proteome</keyword>
<dbReference type="PRINTS" id="PR00411">
    <property type="entry name" value="PNDRDTASEI"/>
</dbReference>
<evidence type="ECO:0000313" key="18">
    <source>
        <dbReference type="Proteomes" id="UP000194003"/>
    </source>
</evidence>
<dbReference type="GO" id="GO:0004148">
    <property type="term" value="F:dihydrolipoyl dehydrogenase (NADH) activity"/>
    <property type="evidence" value="ECO:0007669"/>
    <property type="project" value="UniProtKB-EC"/>
</dbReference>
<dbReference type="Pfam" id="PF07992">
    <property type="entry name" value="Pyr_redox_2"/>
    <property type="match status" value="1"/>
</dbReference>
<dbReference type="GO" id="GO:0050660">
    <property type="term" value="F:flavin adenine dinucleotide binding"/>
    <property type="evidence" value="ECO:0007669"/>
    <property type="project" value="InterPro"/>
</dbReference>
<dbReference type="PRINTS" id="PR00368">
    <property type="entry name" value="FADPNR"/>
</dbReference>
<name>A0A1Y2K3C0_9PROT</name>
<dbReference type="Gene3D" id="3.50.50.60">
    <property type="entry name" value="FAD/NAD(P)-binding domain"/>
    <property type="match status" value="2"/>
</dbReference>
<evidence type="ECO:0000256" key="11">
    <source>
        <dbReference type="PIRSR" id="PIRSR000350-2"/>
    </source>
</evidence>
<dbReference type="SUPFAM" id="SSF55424">
    <property type="entry name" value="FAD/NAD-linked reductases, dimerisation (C-terminal) domain"/>
    <property type="match status" value="1"/>
</dbReference>
<dbReference type="Pfam" id="PF02852">
    <property type="entry name" value="Pyr_redox_dim"/>
    <property type="match status" value="1"/>
</dbReference>
<comment type="miscellaneous">
    <text evidence="14">The active site is a redox-active disulfide bond.</text>
</comment>
<feature type="binding site" evidence="12">
    <location>
        <position position="219"/>
    </location>
    <ligand>
        <name>NAD(+)</name>
        <dbReference type="ChEBI" id="CHEBI:57540"/>
    </ligand>
</feature>
<keyword evidence="4 14" id="KW-0285">Flavoprotein</keyword>
<evidence type="ECO:0000256" key="6">
    <source>
        <dbReference type="ARBA" id="ARBA00023002"/>
    </source>
</evidence>
<evidence type="ECO:0000256" key="13">
    <source>
        <dbReference type="PIRSR" id="PIRSR000350-4"/>
    </source>
</evidence>
<dbReference type="STRING" id="1434232.MAIT1_02710"/>
<evidence type="ECO:0000259" key="15">
    <source>
        <dbReference type="Pfam" id="PF02852"/>
    </source>
</evidence>
<dbReference type="InterPro" id="IPR036188">
    <property type="entry name" value="FAD/NAD-bd_sf"/>
</dbReference>
<dbReference type="InterPro" id="IPR016156">
    <property type="entry name" value="FAD/NAD-linked_Rdtase_dimer_sf"/>
</dbReference>